<evidence type="ECO:0000313" key="2">
    <source>
        <dbReference type="EMBL" id="KAJ8460154.1"/>
    </source>
</evidence>
<protein>
    <submittedName>
        <fullName evidence="2">Uncharacterized protein</fullName>
    </submittedName>
</protein>
<comment type="caution">
    <text evidence="2">The sequence shown here is derived from an EMBL/GenBank/DDBJ whole genome shotgun (WGS) entry which is preliminary data.</text>
</comment>
<evidence type="ECO:0000256" key="1">
    <source>
        <dbReference type="SAM" id="MobiDB-lite"/>
    </source>
</evidence>
<gene>
    <name evidence="2" type="ORF">OPV22_033080</name>
</gene>
<feature type="compositionally biased region" description="Basic residues" evidence="1">
    <location>
        <begin position="1"/>
        <end position="11"/>
    </location>
</feature>
<organism evidence="2 3">
    <name type="scientific">Ensete ventricosum</name>
    <name type="common">Abyssinian banana</name>
    <name type="synonym">Musa ensete</name>
    <dbReference type="NCBI Taxonomy" id="4639"/>
    <lineage>
        <taxon>Eukaryota</taxon>
        <taxon>Viridiplantae</taxon>
        <taxon>Streptophyta</taxon>
        <taxon>Embryophyta</taxon>
        <taxon>Tracheophyta</taxon>
        <taxon>Spermatophyta</taxon>
        <taxon>Magnoliopsida</taxon>
        <taxon>Liliopsida</taxon>
        <taxon>Zingiberales</taxon>
        <taxon>Musaceae</taxon>
        <taxon>Ensete</taxon>
    </lineage>
</organism>
<keyword evidence="3" id="KW-1185">Reference proteome</keyword>
<evidence type="ECO:0000313" key="3">
    <source>
        <dbReference type="Proteomes" id="UP001222027"/>
    </source>
</evidence>
<sequence length="218" mass="24158">MGRAKRPRRKPTAIGRLRPWSISSSTSTVPGPPTPASFRHRKVRHRAHNLVQSLFRLPILRLCHTSPPRHPVQGPVGLSGINTPVGNIGKSIFFAVKDLSLPSQFVRCATGYGTGCDADGITHHQQCNAYPPSMTTTLHVEGMISASEVYLRCCQILIMESIPYLRGNWRHHLKLSITHHKGCALILMSIITTICKQKEKRSEVYGEIAISKSPDVVK</sequence>
<dbReference type="EMBL" id="JAQQAF010000009">
    <property type="protein sequence ID" value="KAJ8460154.1"/>
    <property type="molecule type" value="Genomic_DNA"/>
</dbReference>
<dbReference type="AlphaFoldDB" id="A0AAV8Q128"/>
<dbReference type="Proteomes" id="UP001222027">
    <property type="component" value="Unassembled WGS sequence"/>
</dbReference>
<feature type="compositionally biased region" description="Low complexity" evidence="1">
    <location>
        <begin position="19"/>
        <end position="29"/>
    </location>
</feature>
<name>A0AAV8Q128_ENSVE</name>
<accession>A0AAV8Q128</accession>
<reference evidence="2 3" key="1">
    <citation type="submission" date="2022-12" db="EMBL/GenBank/DDBJ databases">
        <title>Chromosome-scale assembly of the Ensete ventricosum genome.</title>
        <authorList>
            <person name="Dussert Y."/>
            <person name="Stocks J."/>
            <person name="Wendawek A."/>
            <person name="Woldeyes F."/>
            <person name="Nichols R.A."/>
            <person name="Borrell J.S."/>
        </authorList>
    </citation>
    <scope>NUCLEOTIDE SEQUENCE [LARGE SCALE GENOMIC DNA]</scope>
    <source>
        <strain evidence="3">cv. Maze</strain>
        <tissue evidence="2">Seeds</tissue>
    </source>
</reference>
<proteinExistence type="predicted"/>
<feature type="region of interest" description="Disordered" evidence="1">
    <location>
        <begin position="1"/>
        <end position="38"/>
    </location>
</feature>